<evidence type="ECO:0000256" key="3">
    <source>
        <dbReference type="PROSITE-ProRule" id="PRU00339"/>
    </source>
</evidence>
<dbReference type="PANTHER" id="PTHR44858">
    <property type="entry name" value="TETRATRICOPEPTIDE REPEAT PROTEIN 6"/>
    <property type="match status" value="1"/>
</dbReference>
<dbReference type="GO" id="GO:0009279">
    <property type="term" value="C:cell outer membrane"/>
    <property type="evidence" value="ECO:0007669"/>
    <property type="project" value="TreeGrafter"/>
</dbReference>
<evidence type="ECO:0000256" key="1">
    <source>
        <dbReference type="ARBA" id="ARBA00022737"/>
    </source>
</evidence>
<dbReference type="Proteomes" id="UP000707356">
    <property type="component" value="Unassembled WGS sequence"/>
</dbReference>
<protein>
    <submittedName>
        <fullName evidence="4">Tetratricopeptide repeat protein</fullName>
    </submittedName>
</protein>
<feature type="repeat" description="TPR" evidence="3">
    <location>
        <begin position="48"/>
        <end position="81"/>
    </location>
</feature>
<organism evidence="4 5">
    <name type="scientific">Pegethrix bostrychoides GSE-TBD4-15B</name>
    <dbReference type="NCBI Taxonomy" id="2839662"/>
    <lineage>
        <taxon>Bacteria</taxon>
        <taxon>Bacillati</taxon>
        <taxon>Cyanobacteriota</taxon>
        <taxon>Cyanophyceae</taxon>
        <taxon>Oculatellales</taxon>
        <taxon>Oculatellaceae</taxon>
        <taxon>Pegethrix</taxon>
    </lineage>
</organism>
<reference evidence="4" key="2">
    <citation type="journal article" date="2022" name="Microbiol. Resour. Announc.">
        <title>Metagenome Sequencing to Explore Phylogenomics of Terrestrial Cyanobacteria.</title>
        <authorList>
            <person name="Ward R.D."/>
            <person name="Stajich J.E."/>
            <person name="Johansen J.R."/>
            <person name="Huntemann M."/>
            <person name="Clum A."/>
            <person name="Foster B."/>
            <person name="Foster B."/>
            <person name="Roux S."/>
            <person name="Palaniappan K."/>
            <person name="Varghese N."/>
            <person name="Mukherjee S."/>
            <person name="Reddy T.B.K."/>
            <person name="Daum C."/>
            <person name="Copeland A."/>
            <person name="Chen I.A."/>
            <person name="Ivanova N.N."/>
            <person name="Kyrpides N.C."/>
            <person name="Shapiro N."/>
            <person name="Eloe-Fadrosh E.A."/>
            <person name="Pietrasiak N."/>
        </authorList>
    </citation>
    <scope>NUCLEOTIDE SEQUENCE</scope>
    <source>
        <strain evidence="4">GSE-TBD4-15B</strain>
    </source>
</reference>
<feature type="repeat" description="TPR" evidence="3">
    <location>
        <begin position="115"/>
        <end position="148"/>
    </location>
</feature>
<dbReference type="AlphaFoldDB" id="A0A951PD52"/>
<proteinExistence type="predicted"/>
<dbReference type="GO" id="GO:0046813">
    <property type="term" value="P:receptor-mediated virion attachment to host cell"/>
    <property type="evidence" value="ECO:0007669"/>
    <property type="project" value="TreeGrafter"/>
</dbReference>
<sequence length="313" mass="34342">MSWNTLLVAVLSGLAWLLPVTIVAAAPMPPAAMAPTQPPLQAKSLLQAKSPLQAGTTALQTGDYDLAVRQLTEALEQAPSSAAYSNRCLARIYLADYPGAVTDCTQALQLNPKQPESYLNRGLAYHRLGQPAEAIADYSQLLQLKPHDFRAYYNRGLAQVEQQAYHAAIVDYGEAIRQATPLDRSALAAIYNDRGLAELWLEHWPQAIADFTQAIQFNDRDLRAYYNRGCTYHQQGQLTTALQDFSQVLQIAPNHAQAYLSRGLLQQQLGNSEAALADLQEAAAYFNQQGAKLAYSQTLQLIQKLRVVGMAVG</sequence>
<comment type="caution">
    <text evidence="4">The sequence shown here is derived from an EMBL/GenBank/DDBJ whole genome shotgun (WGS) entry which is preliminary data.</text>
</comment>
<reference evidence="4" key="1">
    <citation type="submission" date="2021-05" db="EMBL/GenBank/DDBJ databases">
        <authorList>
            <person name="Pietrasiak N."/>
            <person name="Ward R."/>
            <person name="Stajich J.E."/>
            <person name="Kurbessoian T."/>
        </authorList>
    </citation>
    <scope>NUCLEOTIDE SEQUENCE</scope>
    <source>
        <strain evidence="4">GSE-TBD4-15B</strain>
    </source>
</reference>
<accession>A0A951PD52</accession>
<dbReference type="PANTHER" id="PTHR44858:SF1">
    <property type="entry name" value="UDP-N-ACETYLGLUCOSAMINE--PEPTIDE N-ACETYLGLUCOSAMINYLTRANSFERASE SPINDLY-RELATED"/>
    <property type="match status" value="1"/>
</dbReference>
<evidence type="ECO:0000256" key="2">
    <source>
        <dbReference type="ARBA" id="ARBA00022803"/>
    </source>
</evidence>
<name>A0A951PD52_9CYAN</name>
<dbReference type="SUPFAM" id="SSF48452">
    <property type="entry name" value="TPR-like"/>
    <property type="match status" value="1"/>
</dbReference>
<dbReference type="InterPro" id="IPR050498">
    <property type="entry name" value="Ycf3"/>
</dbReference>
<dbReference type="PROSITE" id="PS50293">
    <property type="entry name" value="TPR_REGION"/>
    <property type="match status" value="2"/>
</dbReference>
<dbReference type="InterPro" id="IPR019734">
    <property type="entry name" value="TPR_rpt"/>
</dbReference>
<evidence type="ECO:0000313" key="5">
    <source>
        <dbReference type="Proteomes" id="UP000707356"/>
    </source>
</evidence>
<feature type="repeat" description="TPR" evidence="3">
    <location>
        <begin position="222"/>
        <end position="255"/>
    </location>
</feature>
<dbReference type="SMART" id="SM00028">
    <property type="entry name" value="TPR"/>
    <property type="match status" value="7"/>
</dbReference>
<keyword evidence="1" id="KW-0677">Repeat</keyword>
<evidence type="ECO:0000313" key="4">
    <source>
        <dbReference type="EMBL" id="MBW4467557.1"/>
    </source>
</evidence>
<gene>
    <name evidence="4" type="ORF">KME07_19190</name>
</gene>
<dbReference type="PROSITE" id="PS50005">
    <property type="entry name" value="TPR"/>
    <property type="match status" value="3"/>
</dbReference>
<dbReference type="Pfam" id="PF13181">
    <property type="entry name" value="TPR_8"/>
    <property type="match status" value="1"/>
</dbReference>
<dbReference type="Gene3D" id="1.25.40.10">
    <property type="entry name" value="Tetratricopeptide repeat domain"/>
    <property type="match status" value="3"/>
</dbReference>
<dbReference type="Pfam" id="PF00515">
    <property type="entry name" value="TPR_1"/>
    <property type="match status" value="2"/>
</dbReference>
<keyword evidence="2 3" id="KW-0802">TPR repeat</keyword>
<dbReference type="EMBL" id="JAHHHV010000078">
    <property type="protein sequence ID" value="MBW4467557.1"/>
    <property type="molecule type" value="Genomic_DNA"/>
</dbReference>
<dbReference type="Pfam" id="PF13432">
    <property type="entry name" value="TPR_16"/>
    <property type="match status" value="1"/>
</dbReference>
<dbReference type="InterPro" id="IPR011990">
    <property type="entry name" value="TPR-like_helical_dom_sf"/>
</dbReference>